<evidence type="ECO:0000259" key="1">
    <source>
        <dbReference type="Pfam" id="PF03372"/>
    </source>
</evidence>
<accession>A0A8S4QDK7</accession>
<proteinExistence type="predicted"/>
<dbReference type="InterPro" id="IPR005135">
    <property type="entry name" value="Endo/exonuclease/phosphatase"/>
</dbReference>
<gene>
    <name evidence="2" type="primary">jg26218</name>
    <name evidence="2" type="ORF">PAEG_LOCUS397</name>
</gene>
<sequence length="424" mass="49097">MKLNSVLKVHMDGFRSALREDVKFLVKTELNLVIQSLKDDFSSTTDFICAEQKALKDILDNKTKLISDLEADNNKLRDQNVNRIRSKTSEIYLSILNSNYDVICLTETNLNSGIYDREIFDTRYNVFRRDRQSSCVTKKDVGGVAVAIRKNFSVIRQTSWDSEIEDLWLSIVCDGGENVNIINLCVCYLPPDLPLRDVKSFYNSCISTITRSDYSQQFLLIGDFNTPAVTWILNSDASGLTPSLSQDNNKTHLLLDMLDTCGLYQFNHVLNSNNRSLDLVISNLKAVHIQESYALSHVDKHHPALDIELNLSVTSATGMRHNKPQKYNFYKCNYENVKKDLRNVNWENILCSSDVDINVQGFYDTLNEIIERHTPLTKYGSHKYPIWYDSALKRSLQEKNKYHKKYKKFENPRDYDTFDFLRQR</sequence>
<dbReference type="Gene3D" id="3.60.10.10">
    <property type="entry name" value="Endonuclease/exonuclease/phosphatase"/>
    <property type="match status" value="1"/>
</dbReference>
<dbReference type="OrthoDB" id="7479636at2759"/>
<evidence type="ECO:0000313" key="3">
    <source>
        <dbReference type="Proteomes" id="UP000838756"/>
    </source>
</evidence>
<dbReference type="SUPFAM" id="SSF56219">
    <property type="entry name" value="DNase I-like"/>
    <property type="match status" value="1"/>
</dbReference>
<comment type="caution">
    <text evidence="2">The sequence shown here is derived from an EMBL/GenBank/DDBJ whole genome shotgun (WGS) entry which is preliminary data.</text>
</comment>
<dbReference type="Proteomes" id="UP000838756">
    <property type="component" value="Unassembled WGS sequence"/>
</dbReference>
<keyword evidence="3" id="KW-1185">Reference proteome</keyword>
<reference evidence="2" key="1">
    <citation type="submission" date="2022-03" db="EMBL/GenBank/DDBJ databases">
        <authorList>
            <person name="Lindestad O."/>
        </authorList>
    </citation>
    <scope>NUCLEOTIDE SEQUENCE</scope>
</reference>
<evidence type="ECO:0000313" key="2">
    <source>
        <dbReference type="EMBL" id="CAH2207777.1"/>
    </source>
</evidence>
<dbReference type="GO" id="GO:0003824">
    <property type="term" value="F:catalytic activity"/>
    <property type="evidence" value="ECO:0007669"/>
    <property type="project" value="InterPro"/>
</dbReference>
<dbReference type="PANTHER" id="PTHR33395:SF22">
    <property type="entry name" value="REVERSE TRANSCRIPTASE DOMAIN-CONTAINING PROTEIN"/>
    <property type="match status" value="1"/>
</dbReference>
<dbReference type="Pfam" id="PF03372">
    <property type="entry name" value="Exo_endo_phos"/>
    <property type="match status" value="1"/>
</dbReference>
<dbReference type="InterPro" id="IPR036691">
    <property type="entry name" value="Endo/exonu/phosph_ase_sf"/>
</dbReference>
<dbReference type="PANTHER" id="PTHR33395">
    <property type="entry name" value="TRANSCRIPTASE, PUTATIVE-RELATED-RELATED"/>
    <property type="match status" value="1"/>
</dbReference>
<feature type="domain" description="Endonuclease/exonuclease/phosphatase" evidence="1">
    <location>
        <begin position="80"/>
        <end position="281"/>
    </location>
</feature>
<feature type="non-terminal residue" evidence="2">
    <location>
        <position position="1"/>
    </location>
</feature>
<protein>
    <submittedName>
        <fullName evidence="2">Jg26218 protein</fullName>
    </submittedName>
</protein>
<dbReference type="AlphaFoldDB" id="A0A8S4QDK7"/>
<name>A0A8S4QDK7_9NEOP</name>
<organism evidence="2 3">
    <name type="scientific">Pararge aegeria aegeria</name>
    <dbReference type="NCBI Taxonomy" id="348720"/>
    <lineage>
        <taxon>Eukaryota</taxon>
        <taxon>Metazoa</taxon>
        <taxon>Ecdysozoa</taxon>
        <taxon>Arthropoda</taxon>
        <taxon>Hexapoda</taxon>
        <taxon>Insecta</taxon>
        <taxon>Pterygota</taxon>
        <taxon>Neoptera</taxon>
        <taxon>Endopterygota</taxon>
        <taxon>Lepidoptera</taxon>
        <taxon>Glossata</taxon>
        <taxon>Ditrysia</taxon>
        <taxon>Papilionoidea</taxon>
        <taxon>Nymphalidae</taxon>
        <taxon>Satyrinae</taxon>
        <taxon>Satyrini</taxon>
        <taxon>Parargina</taxon>
        <taxon>Pararge</taxon>
    </lineage>
</organism>
<dbReference type="EMBL" id="CAKXAJ010001262">
    <property type="protein sequence ID" value="CAH2207777.1"/>
    <property type="molecule type" value="Genomic_DNA"/>
</dbReference>